<proteinExistence type="predicted"/>
<dbReference type="Pfam" id="PF19494">
    <property type="entry name" value="DUF6029"/>
    <property type="match status" value="1"/>
</dbReference>
<reference evidence="1" key="1">
    <citation type="journal article" date="2020" name="mSystems">
        <title>Genome- and Community-Level Interaction Insights into Carbon Utilization and Element Cycling Functions of Hydrothermarchaeota in Hydrothermal Sediment.</title>
        <authorList>
            <person name="Zhou Z."/>
            <person name="Liu Y."/>
            <person name="Xu W."/>
            <person name="Pan J."/>
            <person name="Luo Z.H."/>
            <person name="Li M."/>
        </authorList>
    </citation>
    <scope>NUCLEOTIDE SEQUENCE [LARGE SCALE GENOMIC DNA]</scope>
    <source>
        <strain evidence="1">SpSt-479</strain>
    </source>
</reference>
<dbReference type="AlphaFoldDB" id="A0A7V2ZI19"/>
<name>A0A7V2ZI19_9BACT</name>
<organism evidence="1">
    <name type="scientific">Ignavibacterium album</name>
    <dbReference type="NCBI Taxonomy" id="591197"/>
    <lineage>
        <taxon>Bacteria</taxon>
        <taxon>Pseudomonadati</taxon>
        <taxon>Ignavibacteriota</taxon>
        <taxon>Ignavibacteria</taxon>
        <taxon>Ignavibacteriales</taxon>
        <taxon>Ignavibacteriaceae</taxon>
        <taxon>Ignavibacterium</taxon>
    </lineage>
</organism>
<sequence length="513" mass="59059">MPKLIRLTTVIFISVASFHYSQSDEDWFLLPEGLGIQNHLEYSFNIDSKKEIFENWTNIDYLKGIFSAGLRFEVFQPNDPDPSISRGKTRYADIAYKFVSIDLGDFDKGIKLTAGNFYTLFGRGMILKSYEDRNIRIDNNLIGIKAEGHLYDFYLTALSGSAANSQNIRKDILHAIDFSYRGLNFLKLGLTHAANLAEDESLAKTRLTSLRLEPTIWNFDFYFEFGIKQNSDLQKNILNDNESIIGKGFYGNTNFYYGPFAFTGEYKLYDNFAFTSNDGTIFYNTPPSLRKEYTYLLLNRHPSPLDQSNEQGFQIEMNYTLDDQTNFQTSYGVTKTLPASSYFQRVNGLNLPVLTQFKEYYAQAYHSWNDNLNTTVILGYNEELSSNTKNITPVLETKYYFDDINTVKLILEHQHTTNNVTSEKYYSDVVSLEYLRSPLFNVAWVSEVQTKEPEEGKTIRKVWSFIQFGYKISSHTDLSLLIGSRQAGNICIGGVCRFEPEFEGVEFKMLTRL</sequence>
<gene>
    <name evidence="1" type="ORF">ENS31_02005</name>
</gene>
<protein>
    <recommendedName>
        <fullName evidence="2">Alginate export domain-containing protein</fullName>
    </recommendedName>
</protein>
<comment type="caution">
    <text evidence="1">The sequence shown here is derived from an EMBL/GenBank/DDBJ whole genome shotgun (WGS) entry which is preliminary data.</text>
</comment>
<accession>A0A7V2ZI19</accession>
<evidence type="ECO:0000313" key="1">
    <source>
        <dbReference type="EMBL" id="HFI90285.1"/>
    </source>
</evidence>
<evidence type="ECO:0008006" key="2">
    <source>
        <dbReference type="Google" id="ProtNLM"/>
    </source>
</evidence>
<dbReference type="EMBL" id="DSUJ01000008">
    <property type="protein sequence ID" value="HFI90285.1"/>
    <property type="molecule type" value="Genomic_DNA"/>
</dbReference>
<dbReference type="InterPro" id="IPR046070">
    <property type="entry name" value="DUF6029"/>
</dbReference>